<feature type="region of interest" description="Disordered" evidence="3">
    <location>
        <begin position="121"/>
        <end position="255"/>
    </location>
</feature>
<reference evidence="6" key="2">
    <citation type="submission" date="2008-08" db="EMBL/GenBank/DDBJ databases">
        <authorList>
            <consortium name="Diatom Consortium"/>
            <person name="Grigoriev I."/>
            <person name="Grimwood J."/>
            <person name="Kuo A."/>
            <person name="Otillar R.P."/>
            <person name="Salamov A."/>
            <person name="Detter J.C."/>
            <person name="Lindquist E."/>
            <person name="Shapiro H."/>
            <person name="Lucas S."/>
            <person name="Glavina del Rio T."/>
            <person name="Pitluck S."/>
            <person name="Rokhsar D."/>
            <person name="Bowler C."/>
        </authorList>
    </citation>
    <scope>GENOME REANNOTATION</scope>
    <source>
        <strain evidence="6">CCAP 1055/1</strain>
    </source>
</reference>
<dbReference type="InterPro" id="IPR032675">
    <property type="entry name" value="LRR_dom_sf"/>
</dbReference>
<dbReference type="OrthoDB" id="48557at2759"/>
<feature type="compositionally biased region" description="Low complexity" evidence="3">
    <location>
        <begin position="232"/>
        <end position="245"/>
    </location>
</feature>
<keyword evidence="6" id="KW-1185">Reference proteome</keyword>
<evidence type="ECO:0000256" key="1">
    <source>
        <dbReference type="ARBA" id="ARBA00022614"/>
    </source>
</evidence>
<gene>
    <name evidence="5" type="ORF">PHATRDRAFT_45682</name>
</gene>
<keyword evidence="1" id="KW-0433">Leucine-rich repeat</keyword>
<dbReference type="Proteomes" id="UP000000759">
    <property type="component" value="Chromosome 7"/>
</dbReference>
<evidence type="ECO:0008006" key="7">
    <source>
        <dbReference type="Google" id="ProtNLM"/>
    </source>
</evidence>
<keyword evidence="4" id="KW-0732">Signal</keyword>
<evidence type="ECO:0000256" key="3">
    <source>
        <dbReference type="SAM" id="MobiDB-lite"/>
    </source>
</evidence>
<dbReference type="SUPFAM" id="SSF52058">
    <property type="entry name" value="L domain-like"/>
    <property type="match status" value="1"/>
</dbReference>
<evidence type="ECO:0000313" key="6">
    <source>
        <dbReference type="Proteomes" id="UP000000759"/>
    </source>
</evidence>
<evidence type="ECO:0000313" key="5">
    <source>
        <dbReference type="EMBL" id="EEC48731.1"/>
    </source>
</evidence>
<feature type="region of interest" description="Disordered" evidence="3">
    <location>
        <begin position="37"/>
        <end position="58"/>
    </location>
</feature>
<dbReference type="PaxDb" id="2850-Phatr45682"/>
<dbReference type="EMBL" id="CM000610">
    <property type="protein sequence ID" value="EEC48731.1"/>
    <property type="molecule type" value="Genomic_DNA"/>
</dbReference>
<dbReference type="AlphaFoldDB" id="B7FYI4"/>
<dbReference type="Pfam" id="PF00560">
    <property type="entry name" value="LRR_1"/>
    <property type="match status" value="1"/>
</dbReference>
<accession>B7FYI4</accession>
<dbReference type="FunFam" id="3.80.10.10:FF:000041">
    <property type="entry name" value="LRR receptor-like serine/threonine-protein kinase ERECTA"/>
    <property type="match status" value="1"/>
</dbReference>
<name>B7FYI4_PHATC</name>
<dbReference type="GeneID" id="7200461"/>
<keyword evidence="2" id="KW-0677">Repeat</keyword>
<dbReference type="KEGG" id="pti:PHATRDRAFT_45682"/>
<proteinExistence type="predicted"/>
<sequence>MRFAGTLTIACSIFVAAASHESDAQVRTLKQRIEEERLARSPRGDRRRQRMHESRRLALEQDVHIHPDYDKRRKAYDVGSGIFSPQDSTSKPAEIGTSEDMQFWGRLLQIDSDISMSIAPSPSPLASPIASPSGSLATPTMMPQKDPATDSPILSPTPLPTRFATSMPQGVSMTVPPTLLPTSTPQEGSPTVRPTRLPTSTPQEGSPPVRPTPMPQVVSTTSAPTRRPTFMPTSSPSAAPTQSPSRNPTPAPTPSRVEQIVLSVALLGGAEFLDTNSYQSRALSWLDRFSDTSGLSDARIVQRYSLACIFYATNAVRTVFTDMAFDSSQPLPQWQNRENWLTDTNECNWYAIEQCDSSNMVVELDLFSNLLTGEFPPEIVLLKASIEVLDLGRNLFFTEGVNFNTVLGQLTKLKFLLFDQTNMINLNGIPTEIGNLKSLESFNCVATRYGGALNGDAFQPDQINWTILEIEENAFNSAIPSAIANLPALEQFFGRDCGLQGTLEPLRNMDNAVVLWVDMNPLLGGPIPTEFGNFQQLRSLSLTECDFTGTFPSELGTVSSLSQLFLFRNRLDGTIPSELAELQDLSILEIWENNFTGIIPPLVCQLTFSDLTRLIADCENCPTAGFCCDSCVG</sequence>
<evidence type="ECO:0000256" key="4">
    <source>
        <dbReference type="SAM" id="SignalP"/>
    </source>
</evidence>
<evidence type="ECO:0000256" key="2">
    <source>
        <dbReference type="ARBA" id="ARBA00022737"/>
    </source>
</evidence>
<feature type="compositionally biased region" description="Low complexity" evidence="3">
    <location>
        <begin position="171"/>
        <end position="185"/>
    </location>
</feature>
<dbReference type="PANTHER" id="PTHR48057">
    <property type="entry name" value="LEUCINE-RICH REPEAT SERINE/THREONINE-PROTEIN KINASE 1"/>
    <property type="match status" value="1"/>
</dbReference>
<feature type="chain" id="PRO_5002852770" description="L domain-like protein" evidence="4">
    <location>
        <begin position="20"/>
        <end position="633"/>
    </location>
</feature>
<feature type="compositionally biased region" description="Low complexity" evidence="3">
    <location>
        <begin position="121"/>
        <end position="137"/>
    </location>
</feature>
<dbReference type="RefSeq" id="XP_002179745.1">
    <property type="nucleotide sequence ID" value="XM_002179709.1"/>
</dbReference>
<dbReference type="HOGENOM" id="CLU_276285_0_0_1"/>
<organism evidence="5 6">
    <name type="scientific">Phaeodactylum tricornutum (strain CCAP 1055/1)</name>
    <dbReference type="NCBI Taxonomy" id="556484"/>
    <lineage>
        <taxon>Eukaryota</taxon>
        <taxon>Sar</taxon>
        <taxon>Stramenopiles</taxon>
        <taxon>Ochrophyta</taxon>
        <taxon>Bacillariophyta</taxon>
        <taxon>Bacillariophyceae</taxon>
        <taxon>Bacillariophycidae</taxon>
        <taxon>Naviculales</taxon>
        <taxon>Phaeodactylaceae</taxon>
        <taxon>Phaeodactylum</taxon>
    </lineage>
</organism>
<feature type="signal peptide" evidence="4">
    <location>
        <begin position="1"/>
        <end position="19"/>
    </location>
</feature>
<dbReference type="InterPro" id="IPR052595">
    <property type="entry name" value="LRRC69/RLP"/>
</dbReference>
<dbReference type="InterPro" id="IPR001611">
    <property type="entry name" value="Leu-rich_rpt"/>
</dbReference>
<dbReference type="InParanoid" id="B7FYI4"/>
<dbReference type="Gene3D" id="3.80.10.10">
    <property type="entry name" value="Ribonuclease Inhibitor"/>
    <property type="match status" value="2"/>
</dbReference>
<reference evidence="5 6" key="1">
    <citation type="journal article" date="2008" name="Nature">
        <title>The Phaeodactylum genome reveals the evolutionary history of diatom genomes.</title>
        <authorList>
            <person name="Bowler C."/>
            <person name="Allen A.E."/>
            <person name="Badger J.H."/>
            <person name="Grimwood J."/>
            <person name="Jabbari K."/>
            <person name="Kuo A."/>
            <person name="Maheswari U."/>
            <person name="Martens C."/>
            <person name="Maumus F."/>
            <person name="Otillar R.P."/>
            <person name="Rayko E."/>
            <person name="Salamov A."/>
            <person name="Vandepoele K."/>
            <person name="Beszteri B."/>
            <person name="Gruber A."/>
            <person name="Heijde M."/>
            <person name="Katinka M."/>
            <person name="Mock T."/>
            <person name="Valentin K."/>
            <person name="Verret F."/>
            <person name="Berges J.A."/>
            <person name="Brownlee C."/>
            <person name="Cadoret J.P."/>
            <person name="Chiovitti A."/>
            <person name="Choi C.J."/>
            <person name="Coesel S."/>
            <person name="De Martino A."/>
            <person name="Detter J.C."/>
            <person name="Durkin C."/>
            <person name="Falciatore A."/>
            <person name="Fournet J."/>
            <person name="Haruta M."/>
            <person name="Huysman M.J."/>
            <person name="Jenkins B.D."/>
            <person name="Jiroutova K."/>
            <person name="Jorgensen R.E."/>
            <person name="Joubert Y."/>
            <person name="Kaplan A."/>
            <person name="Kroger N."/>
            <person name="Kroth P.G."/>
            <person name="La Roche J."/>
            <person name="Lindquist E."/>
            <person name="Lommer M."/>
            <person name="Martin-Jezequel V."/>
            <person name="Lopez P.J."/>
            <person name="Lucas S."/>
            <person name="Mangogna M."/>
            <person name="McGinnis K."/>
            <person name="Medlin L.K."/>
            <person name="Montsant A."/>
            <person name="Oudot-Le Secq M.P."/>
            <person name="Napoli C."/>
            <person name="Obornik M."/>
            <person name="Parker M.S."/>
            <person name="Petit J.L."/>
            <person name="Porcel B.M."/>
            <person name="Poulsen N."/>
            <person name="Robison M."/>
            <person name="Rychlewski L."/>
            <person name="Rynearson T.A."/>
            <person name="Schmutz J."/>
            <person name="Shapiro H."/>
            <person name="Siaut M."/>
            <person name="Stanley M."/>
            <person name="Sussman M.R."/>
            <person name="Taylor A.R."/>
            <person name="Vardi A."/>
            <person name="von Dassow P."/>
            <person name="Vyverman W."/>
            <person name="Willis A."/>
            <person name="Wyrwicz L.S."/>
            <person name="Rokhsar D.S."/>
            <person name="Weissenbach J."/>
            <person name="Armbrust E.V."/>
            <person name="Green B.R."/>
            <person name="Van de Peer Y."/>
            <person name="Grigoriev I.V."/>
        </authorList>
    </citation>
    <scope>NUCLEOTIDE SEQUENCE [LARGE SCALE GENOMIC DNA]</scope>
    <source>
        <strain evidence="5 6">CCAP 1055/1</strain>
    </source>
</reference>
<protein>
    <recommendedName>
        <fullName evidence="7">L domain-like protein</fullName>
    </recommendedName>
</protein>